<dbReference type="AlphaFoldDB" id="A0A2T3HR23"/>
<keyword evidence="3" id="KW-0325">Glycoprotein</keyword>
<dbReference type="InterPro" id="IPR049625">
    <property type="entry name" value="Glyco_transf_61_cat"/>
</dbReference>
<evidence type="ECO:0000256" key="1">
    <source>
        <dbReference type="ARBA" id="ARBA00022676"/>
    </source>
</evidence>
<evidence type="ECO:0000259" key="4">
    <source>
        <dbReference type="Pfam" id="PF04577"/>
    </source>
</evidence>
<evidence type="ECO:0000313" key="5">
    <source>
        <dbReference type="EMBL" id="PST84879.1"/>
    </source>
</evidence>
<dbReference type="PANTHER" id="PTHR20961">
    <property type="entry name" value="GLYCOSYLTRANSFERASE"/>
    <property type="match status" value="1"/>
</dbReference>
<accession>A0A2T3HR23</accession>
<evidence type="ECO:0000313" key="6">
    <source>
        <dbReference type="Proteomes" id="UP000240912"/>
    </source>
</evidence>
<protein>
    <recommendedName>
        <fullName evidence="4">Glycosyltransferase 61 catalytic domain-containing protein</fullName>
    </recommendedName>
</protein>
<dbReference type="GO" id="GO:0016757">
    <property type="term" value="F:glycosyltransferase activity"/>
    <property type="evidence" value="ECO:0007669"/>
    <property type="project" value="UniProtKB-KW"/>
</dbReference>
<keyword evidence="1" id="KW-0328">Glycosyltransferase</keyword>
<dbReference type="RefSeq" id="WP_107213074.1">
    <property type="nucleotide sequence ID" value="NZ_KZ686268.1"/>
</dbReference>
<reference evidence="5 6" key="1">
    <citation type="submission" date="2018-03" db="EMBL/GenBank/DDBJ databases">
        <authorList>
            <person name="Keele B.F."/>
        </authorList>
    </citation>
    <scope>NUCLEOTIDE SEQUENCE [LARGE SCALE GENOMIC DNA]</scope>
    <source>
        <strain evidence="5 6">YL28-9</strain>
    </source>
</reference>
<proteinExistence type="predicted"/>
<evidence type="ECO:0000256" key="3">
    <source>
        <dbReference type="ARBA" id="ARBA00023180"/>
    </source>
</evidence>
<dbReference type="Proteomes" id="UP000240912">
    <property type="component" value="Unassembled WGS sequence"/>
</dbReference>
<name>A0A2T3HR23_9SPHI</name>
<dbReference type="OrthoDB" id="1156086at2"/>
<gene>
    <name evidence="5" type="ORF">C7T94_01780</name>
</gene>
<dbReference type="InterPro" id="IPR007657">
    <property type="entry name" value="Glycosyltransferase_61"/>
</dbReference>
<keyword evidence="6" id="KW-1185">Reference proteome</keyword>
<sequence>MEHILDRYTITRSMPANYRPGDLDFCRKEFAYETYDVDLVSLRHCVVNKKGFVYERGRFEMNKISLLDERRYTHLFGKKHYVKKVLFKRKRKLPKGKYLLAFDEWTSEHYHWFCDFLPRLFVIRDRLPDFILLLPDTAYVRNTGLQTLQFFGLEPAAIEFIVEDELVQANNLSVATHVCLTGYINDRIMQQMRELIVTKLDISEGLGRKLYISREKARYRRVLNEVAVQQAVREMGYEVISYEDLNWEEQVRLTASADSIVSMHGAGLVNSLFMRPNGCVLEFRRDKIYHNQCYWHLAASIGHRYFYLFGTPDRDDLVLEGGEGCNLTIDTDKLQELLLVMESQTR</sequence>
<evidence type="ECO:0000256" key="2">
    <source>
        <dbReference type="ARBA" id="ARBA00022679"/>
    </source>
</evidence>
<feature type="domain" description="Glycosyltransferase 61 catalytic" evidence="4">
    <location>
        <begin position="110"/>
        <end position="281"/>
    </location>
</feature>
<dbReference type="EMBL" id="PYLS01000001">
    <property type="protein sequence ID" value="PST84879.1"/>
    <property type="molecule type" value="Genomic_DNA"/>
</dbReference>
<comment type="caution">
    <text evidence="5">The sequence shown here is derived from an EMBL/GenBank/DDBJ whole genome shotgun (WGS) entry which is preliminary data.</text>
</comment>
<organism evidence="5 6">
    <name type="scientific">Pedobacter yulinensis</name>
    <dbReference type="NCBI Taxonomy" id="2126353"/>
    <lineage>
        <taxon>Bacteria</taxon>
        <taxon>Pseudomonadati</taxon>
        <taxon>Bacteroidota</taxon>
        <taxon>Sphingobacteriia</taxon>
        <taxon>Sphingobacteriales</taxon>
        <taxon>Sphingobacteriaceae</taxon>
        <taxon>Pedobacter</taxon>
    </lineage>
</organism>
<keyword evidence="2" id="KW-0808">Transferase</keyword>
<dbReference type="Pfam" id="PF04577">
    <property type="entry name" value="Glyco_transf_61"/>
    <property type="match status" value="1"/>
</dbReference>